<dbReference type="EMBL" id="JAKTTI010000007">
    <property type="protein sequence ID" value="MCH1625103.1"/>
    <property type="molecule type" value="Genomic_DNA"/>
</dbReference>
<name>A0AAW5DXN0_9BACI</name>
<evidence type="ECO:0000256" key="2">
    <source>
        <dbReference type="SAM" id="SignalP"/>
    </source>
</evidence>
<dbReference type="InterPro" id="IPR001119">
    <property type="entry name" value="SLH_dom"/>
</dbReference>
<dbReference type="InterPro" id="IPR014755">
    <property type="entry name" value="Cu-Rt/internalin_Ig-like"/>
</dbReference>
<evidence type="ECO:0000259" key="3">
    <source>
        <dbReference type="PROSITE" id="PS51272"/>
    </source>
</evidence>
<keyword evidence="5" id="KW-1185">Reference proteome</keyword>
<accession>A0AAW5DXN0</accession>
<protein>
    <submittedName>
        <fullName evidence="4">S-layer homology domain-containing protein</fullName>
    </submittedName>
</protein>
<proteinExistence type="predicted"/>
<dbReference type="PROSITE" id="PS51272">
    <property type="entry name" value="SLH"/>
    <property type="match status" value="1"/>
</dbReference>
<gene>
    <name evidence="4" type="ORF">MJG50_07165</name>
</gene>
<dbReference type="RefSeq" id="WP_240254077.1">
    <property type="nucleotide sequence ID" value="NZ_JAKTTI010000007.1"/>
</dbReference>
<evidence type="ECO:0000256" key="1">
    <source>
        <dbReference type="ARBA" id="ARBA00022729"/>
    </source>
</evidence>
<dbReference type="Pfam" id="PF00395">
    <property type="entry name" value="SLH"/>
    <property type="match status" value="2"/>
</dbReference>
<feature type="domain" description="SLH" evidence="3">
    <location>
        <begin position="86"/>
        <end position="149"/>
    </location>
</feature>
<dbReference type="AlphaFoldDB" id="A0AAW5DXN0"/>
<sequence>MSYKSKSYSKFIASAATATMVAAVVAPFASAAGFSDVAPKYNDAVNFLGTKGIEGFSDTKFGTDLNIKRVDAAVMVAKVLGLDVNAAPASGFKDVPSRAVKYVNAIKAAGITSGKTPTQFDADSQITRGELAIWIQKGFDLKGSGELNFKDVNPRYVDAVKALVSNGITNGVSATEFGVDQPAKRGDFAIFLHKASGAEVQSSTVSTVSSINATQVQVTFNTAVDAKSLFIDGVSGAFKAGVLSIRSIDSVTDGTLTGELSKDGKVLTVTSTQLFEKRYDVVIDKVTTSLGEKVEKYSKIISIDKDVKAPSIIGTEAVTATQVKVKFSEPMTNAGSISFKLADGTVVSDITGQGTLVDGGKAVLLDLSDADVPESKDITATIIGAADMAGNLLNPNPAQVTFQKGAKDGVAPTVSSVTQTGATTFEIKFSEAVVVKPTVAIDSQAISASDVVIDSEDATKVTVTAGSVLDGDKVVSISNFADFSGEVGETTNRVVKFVKDTAAPQLVSTSVVADATDKAEYLEFTFDKNVNLSSATVDVTGGNHVKDHVTTPVVDGDISAQTINYKDTANKKVVRVKLDTLLGGIDVEGANYSVDVAFANVTSEAGVAITTGKATFTRGIDGAPVNTDVIALAASNAIVQNVNNNDEIVVTFDKNVDAATATETSNYIVGGAIVDSATVSSTDLTKVTLKLRANSNTFSGVRNVTVQNVKAAGSTVAMTTVTKVVNLNENVAPTVTAQLQSDLTTVKLTFSENVLQTANSTDDFAVLVGTEAYTYDHDTDVATPAIAFKKDSGLATSGAGVNTINITLPSTVTADQLIKGLSLEALNTLDIKDVKGNKLSVSGNITISR</sequence>
<evidence type="ECO:0000313" key="5">
    <source>
        <dbReference type="Proteomes" id="UP001431131"/>
    </source>
</evidence>
<comment type="caution">
    <text evidence="4">The sequence shown here is derived from an EMBL/GenBank/DDBJ whole genome shotgun (WGS) entry which is preliminary data.</text>
</comment>
<organism evidence="4 5">
    <name type="scientific">Fredinandcohnia quinoae</name>
    <dbReference type="NCBI Taxonomy" id="2918902"/>
    <lineage>
        <taxon>Bacteria</taxon>
        <taxon>Bacillati</taxon>
        <taxon>Bacillota</taxon>
        <taxon>Bacilli</taxon>
        <taxon>Bacillales</taxon>
        <taxon>Bacillaceae</taxon>
        <taxon>Fredinandcohnia</taxon>
    </lineage>
</organism>
<reference evidence="4" key="1">
    <citation type="submission" date="2022-02" db="EMBL/GenBank/DDBJ databases">
        <title>Fredinandcohnia quinoae sp. nov. isolated from Chenopodium quinoa seeds.</title>
        <authorList>
            <person name="Saati-Santamaria Z."/>
            <person name="Flores-Felix J.D."/>
            <person name="Igual J.M."/>
            <person name="Velazquez E."/>
            <person name="Garcia-Fraile P."/>
            <person name="Martinez-Molina E."/>
        </authorList>
    </citation>
    <scope>NUCLEOTIDE SEQUENCE</scope>
    <source>
        <strain evidence="4">SECRCQ15</strain>
    </source>
</reference>
<feature type="chain" id="PRO_5043319085" evidence="2">
    <location>
        <begin position="32"/>
        <end position="849"/>
    </location>
</feature>
<keyword evidence="1 2" id="KW-0732">Signal</keyword>
<evidence type="ECO:0000313" key="4">
    <source>
        <dbReference type="EMBL" id="MCH1625103.1"/>
    </source>
</evidence>
<feature type="signal peptide" evidence="2">
    <location>
        <begin position="1"/>
        <end position="31"/>
    </location>
</feature>
<dbReference type="Gene3D" id="2.60.40.1220">
    <property type="match status" value="3"/>
</dbReference>
<dbReference type="Proteomes" id="UP001431131">
    <property type="component" value="Unassembled WGS sequence"/>
</dbReference>